<evidence type="ECO:0000256" key="3">
    <source>
        <dbReference type="ARBA" id="ARBA00022884"/>
    </source>
</evidence>
<dbReference type="Proteomes" id="UP000276301">
    <property type="component" value="Unassembled WGS sequence"/>
</dbReference>
<evidence type="ECO:0000313" key="9">
    <source>
        <dbReference type="EMBL" id="RLL13543.1"/>
    </source>
</evidence>
<dbReference type="GO" id="GO:0003735">
    <property type="term" value="F:structural constituent of ribosome"/>
    <property type="evidence" value="ECO:0007669"/>
    <property type="project" value="InterPro"/>
</dbReference>
<dbReference type="RefSeq" id="WP_101550231.1">
    <property type="nucleotide sequence ID" value="NZ_DBFBJK010000458.1"/>
</dbReference>
<dbReference type="Gene3D" id="3.10.430.100">
    <property type="entry name" value="Ribosomal protein L9, C-terminal domain"/>
    <property type="match status" value="1"/>
</dbReference>
<feature type="domain" description="Ribosomal protein L9" evidence="8">
    <location>
        <begin position="13"/>
        <end position="40"/>
    </location>
</feature>
<dbReference type="Gene3D" id="3.40.5.10">
    <property type="entry name" value="Ribosomal protein L9, N-terminal domain"/>
    <property type="match status" value="1"/>
</dbReference>
<dbReference type="InterPro" id="IPR020594">
    <property type="entry name" value="Ribosomal_bL9_bac/chp"/>
</dbReference>
<sequence>MKVILTQDVKGSGKKGELVKVSDGYARNFLLPKGLAIEASAQALGEMKARQASVEHKAAVEKQAAQEMAGKIGGKTVKIAAKAGANGKLFGSVTSKEISEELSRQFGAQIDKRKIVMDSDIKAFGSYTVQVKLHPGIAADVYVVVGEAE</sequence>
<evidence type="ECO:0000256" key="6">
    <source>
        <dbReference type="ARBA" id="ARBA00035292"/>
    </source>
</evidence>
<accession>A0A498CNL0</accession>
<keyword evidence="2 7" id="KW-0699">rRNA-binding</keyword>
<dbReference type="NCBIfam" id="TIGR00158">
    <property type="entry name" value="L9"/>
    <property type="match status" value="1"/>
</dbReference>
<dbReference type="PROSITE" id="PS00651">
    <property type="entry name" value="RIBOSOMAL_L9"/>
    <property type="match status" value="1"/>
</dbReference>
<evidence type="ECO:0000256" key="2">
    <source>
        <dbReference type="ARBA" id="ARBA00022730"/>
    </source>
</evidence>
<gene>
    <name evidence="7" type="primary">rplI</name>
    <name evidence="9" type="ORF">D4A47_03480</name>
</gene>
<dbReference type="GO" id="GO:0019843">
    <property type="term" value="F:rRNA binding"/>
    <property type="evidence" value="ECO:0007669"/>
    <property type="project" value="UniProtKB-UniRule"/>
</dbReference>
<dbReference type="InterPro" id="IPR020070">
    <property type="entry name" value="Ribosomal_bL9_N"/>
</dbReference>
<dbReference type="Pfam" id="PF01281">
    <property type="entry name" value="Ribosomal_L9_N"/>
    <property type="match status" value="1"/>
</dbReference>
<dbReference type="GO" id="GO:1990904">
    <property type="term" value="C:ribonucleoprotein complex"/>
    <property type="evidence" value="ECO:0007669"/>
    <property type="project" value="UniProtKB-KW"/>
</dbReference>
<keyword evidence="10" id="KW-1185">Reference proteome</keyword>
<protein>
    <recommendedName>
        <fullName evidence="6 7">Large ribosomal subunit protein bL9</fullName>
    </recommendedName>
</protein>
<reference evidence="9 10" key="1">
    <citation type="submission" date="2018-10" db="EMBL/GenBank/DDBJ databases">
        <title>Anaerotruncus faecis sp. nov., isolated from human feces.</title>
        <authorList>
            <person name="Wang Y.-J."/>
        </authorList>
    </citation>
    <scope>NUCLEOTIDE SEQUENCE [LARGE SCALE GENOMIC DNA]</scope>
    <source>
        <strain evidence="9 10">22A2-44</strain>
    </source>
</reference>
<dbReference type="SUPFAM" id="SSF55658">
    <property type="entry name" value="L9 N-domain-like"/>
    <property type="match status" value="1"/>
</dbReference>
<comment type="similarity">
    <text evidence="1 7">Belongs to the bacterial ribosomal protein bL9 family.</text>
</comment>
<evidence type="ECO:0000256" key="4">
    <source>
        <dbReference type="ARBA" id="ARBA00022980"/>
    </source>
</evidence>
<evidence type="ECO:0000256" key="7">
    <source>
        <dbReference type="HAMAP-Rule" id="MF_00503"/>
    </source>
</evidence>
<dbReference type="AlphaFoldDB" id="A0A498CNL0"/>
<dbReference type="InterPro" id="IPR009027">
    <property type="entry name" value="Ribosomal_bL9/RNase_H1_N"/>
</dbReference>
<keyword evidence="4 7" id="KW-0689">Ribosomal protein</keyword>
<evidence type="ECO:0000256" key="5">
    <source>
        <dbReference type="ARBA" id="ARBA00023274"/>
    </source>
</evidence>
<dbReference type="InterPro" id="IPR020069">
    <property type="entry name" value="Ribosomal_bL9_C"/>
</dbReference>
<proteinExistence type="inferred from homology"/>
<evidence type="ECO:0000256" key="1">
    <source>
        <dbReference type="ARBA" id="ARBA00010605"/>
    </source>
</evidence>
<evidence type="ECO:0000313" key="10">
    <source>
        <dbReference type="Proteomes" id="UP000276301"/>
    </source>
</evidence>
<dbReference type="PANTHER" id="PTHR21368">
    <property type="entry name" value="50S RIBOSOMAL PROTEIN L9"/>
    <property type="match status" value="1"/>
</dbReference>
<name>A0A498CNL0_9FIRM</name>
<dbReference type="EMBL" id="RCHT01000003">
    <property type="protein sequence ID" value="RLL13543.1"/>
    <property type="molecule type" value="Genomic_DNA"/>
</dbReference>
<comment type="function">
    <text evidence="7">Binds to the 23S rRNA.</text>
</comment>
<dbReference type="InterPro" id="IPR036791">
    <property type="entry name" value="Ribosomal_bL9_C_sf"/>
</dbReference>
<dbReference type="SUPFAM" id="SSF55653">
    <property type="entry name" value="Ribosomal protein L9 C-domain"/>
    <property type="match status" value="1"/>
</dbReference>
<comment type="caution">
    <text evidence="9">The sequence shown here is derived from an EMBL/GenBank/DDBJ whole genome shotgun (WGS) entry which is preliminary data.</text>
</comment>
<keyword evidence="5 7" id="KW-0687">Ribonucleoprotein</keyword>
<dbReference type="GO" id="GO:0006412">
    <property type="term" value="P:translation"/>
    <property type="evidence" value="ECO:0007669"/>
    <property type="project" value="UniProtKB-UniRule"/>
</dbReference>
<evidence type="ECO:0000259" key="8">
    <source>
        <dbReference type="PROSITE" id="PS00651"/>
    </source>
</evidence>
<dbReference type="GO" id="GO:0005840">
    <property type="term" value="C:ribosome"/>
    <property type="evidence" value="ECO:0007669"/>
    <property type="project" value="UniProtKB-KW"/>
</dbReference>
<organism evidence="9 10">
    <name type="scientific">Anaerotruncus massiliensis</name>
    <name type="common">ex Liu et al. 2021</name>
    <dbReference type="NCBI Taxonomy" id="2321404"/>
    <lineage>
        <taxon>Bacteria</taxon>
        <taxon>Bacillati</taxon>
        <taxon>Bacillota</taxon>
        <taxon>Clostridia</taxon>
        <taxon>Eubacteriales</taxon>
        <taxon>Oscillospiraceae</taxon>
        <taxon>Anaerotruncus</taxon>
    </lineage>
</organism>
<keyword evidence="3 7" id="KW-0694">RNA-binding</keyword>
<dbReference type="InterPro" id="IPR000244">
    <property type="entry name" value="Ribosomal_bL9"/>
</dbReference>
<dbReference type="Pfam" id="PF03948">
    <property type="entry name" value="Ribosomal_L9_C"/>
    <property type="match status" value="1"/>
</dbReference>
<dbReference type="InterPro" id="IPR036935">
    <property type="entry name" value="Ribosomal_bL9_N_sf"/>
</dbReference>
<dbReference type="HAMAP" id="MF_00503">
    <property type="entry name" value="Ribosomal_bL9"/>
    <property type="match status" value="1"/>
</dbReference>